<proteinExistence type="predicted"/>
<sequence>MTGDRIGRDGRAADIEHAGCLYGWRSHRAVDRYSQITSLTKDDVAAGGIGGIEVEAGNNGLRRKALAADQDIAGGKNLATDADRAAEHHVVMRCNVVRSNGRSGSVQIAGREQRAGADGAWRRQGHVAACRLDDMSVGSGRSGEIDAGDNRAGLDARAGDADVASAEHLIGDSHSASGRAGKGDILVADDRICRNGRAADIEHARCLHRRYCHGAIDRDCQITVLTEGDFTIGCVGGTEVEACGNSLRRQALPTDQHIACAKDLAADVDRTTERHVVVRRDLIGSGRRARRVQTACGKQCAGIDVAARRERQIATAGERNAAGRSRRGGEINTGNDSTSLDAWPGDTDVASAENLVVDGGGAGKRDVLMAGNRVGGNGGAADIDHTRGLQGRRPDGAIDHDLQITSAIACNHRGLAERDIAAGGIGGAEVDAGDDGLRRQTLAADQHITCAENLLCDVNRATERHVTMGGHASRREARTGRAEIASRQQRADIECARGRKCQVATTGEHDVAIGGSSPGEVDAGNDSAGFDTCPGDADIAAAENLVGYGGGARKRDVLMACNCVTGDCGSTHIDSAGGLYRWHRHGAVGRHGQIT</sequence>
<evidence type="ECO:0000313" key="3">
    <source>
        <dbReference type="Proteomes" id="UP000012429"/>
    </source>
</evidence>
<dbReference type="Proteomes" id="UP000012429">
    <property type="component" value="Unassembled WGS sequence"/>
</dbReference>
<evidence type="ECO:0000313" key="2">
    <source>
        <dbReference type="EMBL" id="ENN86711.1"/>
    </source>
</evidence>
<keyword evidence="3" id="KW-1185">Reference proteome</keyword>
<reference evidence="2 3" key="1">
    <citation type="journal article" date="2012" name="BMC Genomics">
        <title>Genomic basis of broad host range and environmental adaptability of Rhizobium tropici CIAT 899 and Rhizobium sp. PRF 81 which are used in inoculants for common bean (Phaseolus vulgaris L.).</title>
        <authorList>
            <person name="Ormeno-Orrillo E."/>
            <person name="Menna P."/>
            <person name="Almeida L.G."/>
            <person name="Ollero F.J."/>
            <person name="Nicolas M.F."/>
            <person name="Pains Rodrigues E."/>
            <person name="Shigueyoshi Nakatani A."/>
            <person name="Silva Batista J.S."/>
            <person name="Oliveira Chueire L.M."/>
            <person name="Souza R.C."/>
            <person name="Ribeiro Vasconcelos A.T."/>
            <person name="Megias M."/>
            <person name="Hungria M."/>
            <person name="Martinez-Romero E."/>
        </authorList>
    </citation>
    <scope>NUCLEOTIDE SEQUENCE [LARGE SCALE GENOMIC DNA]</scope>
    <source>
        <strain evidence="2 3">PRF 81</strain>
    </source>
</reference>
<dbReference type="PATRIC" id="fig|363754.4.peg.3536"/>
<feature type="region of interest" description="Disordered" evidence="1">
    <location>
        <begin position="317"/>
        <end position="344"/>
    </location>
</feature>
<comment type="caution">
    <text evidence="2">The sequence shown here is derived from an EMBL/GenBank/DDBJ whole genome shotgun (WGS) entry which is preliminary data.</text>
</comment>
<evidence type="ECO:0000256" key="1">
    <source>
        <dbReference type="SAM" id="MobiDB-lite"/>
    </source>
</evidence>
<protein>
    <submittedName>
        <fullName evidence="2">Uncharacterized protein</fullName>
    </submittedName>
</protein>
<dbReference type="AlphaFoldDB" id="N6V130"/>
<accession>N6V130</accession>
<dbReference type="EMBL" id="AQHN01000063">
    <property type="protein sequence ID" value="ENN86711.1"/>
    <property type="molecule type" value="Genomic_DNA"/>
</dbReference>
<organism evidence="2 3">
    <name type="scientific">Rhizobium freirei PRF 81</name>
    <dbReference type="NCBI Taxonomy" id="363754"/>
    <lineage>
        <taxon>Bacteria</taxon>
        <taxon>Pseudomonadati</taxon>
        <taxon>Pseudomonadota</taxon>
        <taxon>Alphaproteobacteria</taxon>
        <taxon>Hyphomicrobiales</taxon>
        <taxon>Rhizobiaceae</taxon>
        <taxon>Rhizobium/Agrobacterium group</taxon>
        <taxon>Rhizobium</taxon>
    </lineage>
</organism>
<gene>
    <name evidence="2" type="ORF">RHSP_67253</name>
</gene>
<name>N6V130_9HYPH</name>